<comment type="domain">
    <text evidence="7">The HXXXXD motif is essential for acyltransferase activity and may constitute the binding site for the phosphate moiety of the glycerol-3-phosphate.</text>
</comment>
<organism evidence="9 10">
    <name type="scientific">Mangrovibacillus cuniculi</name>
    <dbReference type="NCBI Taxonomy" id="2593652"/>
    <lineage>
        <taxon>Bacteria</taxon>
        <taxon>Bacillati</taxon>
        <taxon>Bacillota</taxon>
        <taxon>Bacilli</taxon>
        <taxon>Bacillales</taxon>
        <taxon>Bacillaceae</taxon>
        <taxon>Mangrovibacillus</taxon>
    </lineage>
</organism>
<keyword evidence="7" id="KW-0594">Phospholipid biosynthesis</keyword>
<dbReference type="KEGG" id="mcui:G8O30_06425"/>
<comment type="similarity">
    <text evidence="2 7">Belongs to the 1-acyl-sn-glycerol-3-phosphate acyltransferase family.</text>
</comment>
<evidence type="ECO:0000256" key="1">
    <source>
        <dbReference type="ARBA" id="ARBA00005189"/>
    </source>
</evidence>
<evidence type="ECO:0000256" key="3">
    <source>
        <dbReference type="ARBA" id="ARBA00022516"/>
    </source>
</evidence>
<evidence type="ECO:0000313" key="9">
    <source>
        <dbReference type="EMBL" id="QPC48387.1"/>
    </source>
</evidence>
<dbReference type="EC" id="2.3.1.51" evidence="7"/>
<dbReference type="CDD" id="cd07989">
    <property type="entry name" value="LPLAT_AGPAT-like"/>
    <property type="match status" value="1"/>
</dbReference>
<protein>
    <recommendedName>
        <fullName evidence="7">1-acyl-sn-glycerol-3-phosphate acyltransferase</fullName>
        <ecNumber evidence="7">2.3.1.51</ecNumber>
    </recommendedName>
</protein>
<keyword evidence="4 7" id="KW-0808">Transferase</keyword>
<dbReference type="GO" id="GO:0006654">
    <property type="term" value="P:phosphatidic acid biosynthetic process"/>
    <property type="evidence" value="ECO:0007669"/>
    <property type="project" value="TreeGrafter"/>
</dbReference>
<feature type="domain" description="Phospholipid/glycerol acyltransferase" evidence="8">
    <location>
        <begin position="62"/>
        <end position="176"/>
    </location>
</feature>
<keyword evidence="3 7" id="KW-0444">Lipid biosynthesis</keyword>
<dbReference type="InterPro" id="IPR002123">
    <property type="entry name" value="Plipid/glycerol_acylTrfase"/>
</dbReference>
<comment type="pathway">
    <text evidence="1">Lipid metabolism.</text>
</comment>
<dbReference type="NCBIfam" id="TIGR00530">
    <property type="entry name" value="AGP_acyltrn"/>
    <property type="match status" value="1"/>
</dbReference>
<dbReference type="SMART" id="SM00563">
    <property type="entry name" value="PlsC"/>
    <property type="match status" value="1"/>
</dbReference>
<keyword evidence="6 7" id="KW-0012">Acyltransferase</keyword>
<dbReference type="GO" id="GO:0016020">
    <property type="term" value="C:membrane"/>
    <property type="evidence" value="ECO:0007669"/>
    <property type="project" value="InterPro"/>
</dbReference>
<proteinExistence type="inferred from homology"/>
<gene>
    <name evidence="9" type="ORF">G8O30_06425</name>
</gene>
<evidence type="ECO:0000259" key="8">
    <source>
        <dbReference type="SMART" id="SM00563"/>
    </source>
</evidence>
<sequence length="233" mass="25913">MYLILSIPSLRKAQKVSLSERSTVEKDQEIHTIPKKWARSFLHTTGSSVKVINKAGLPNGPVVLVSNHEGNFDIPVLIGYVEKPFGLMSKVEVKKVPLIRDWMEVMSCLFVDRKNRRQAVAALKQGVKQLKDGHSLLVFPEGTRSLGKGIGEFKSGSVRIAKDAEVPIVPIVISGTAAIFERQKPAIKPSQVTISILPEITRDEVISLDQKELNSILHEKMKEEWERISTSGI</sequence>
<dbReference type="AlphaFoldDB" id="A0A7S8CEC9"/>
<dbReference type="InterPro" id="IPR004552">
    <property type="entry name" value="AGP_acyltrans"/>
</dbReference>
<dbReference type="EMBL" id="CP049742">
    <property type="protein sequence ID" value="QPC48387.1"/>
    <property type="molecule type" value="Genomic_DNA"/>
</dbReference>
<evidence type="ECO:0000256" key="7">
    <source>
        <dbReference type="RuleBase" id="RU361267"/>
    </source>
</evidence>
<evidence type="ECO:0000256" key="5">
    <source>
        <dbReference type="ARBA" id="ARBA00023098"/>
    </source>
</evidence>
<dbReference type="SUPFAM" id="SSF69593">
    <property type="entry name" value="Glycerol-3-phosphate (1)-acyltransferase"/>
    <property type="match status" value="1"/>
</dbReference>
<evidence type="ECO:0000256" key="6">
    <source>
        <dbReference type="ARBA" id="ARBA00023315"/>
    </source>
</evidence>
<evidence type="ECO:0000256" key="4">
    <source>
        <dbReference type="ARBA" id="ARBA00022679"/>
    </source>
</evidence>
<evidence type="ECO:0000313" key="10">
    <source>
        <dbReference type="Proteomes" id="UP000593626"/>
    </source>
</evidence>
<accession>A0A7S8CEC9</accession>
<comment type="catalytic activity">
    <reaction evidence="7">
        <text>a 1-acyl-sn-glycero-3-phosphate + an acyl-CoA = a 1,2-diacyl-sn-glycero-3-phosphate + CoA</text>
        <dbReference type="Rhea" id="RHEA:19709"/>
        <dbReference type="ChEBI" id="CHEBI:57287"/>
        <dbReference type="ChEBI" id="CHEBI:57970"/>
        <dbReference type="ChEBI" id="CHEBI:58342"/>
        <dbReference type="ChEBI" id="CHEBI:58608"/>
        <dbReference type="EC" id="2.3.1.51"/>
    </reaction>
</comment>
<dbReference type="Pfam" id="PF01553">
    <property type="entry name" value="Acyltransferase"/>
    <property type="match status" value="1"/>
</dbReference>
<dbReference type="PANTHER" id="PTHR10434">
    <property type="entry name" value="1-ACYL-SN-GLYCEROL-3-PHOSPHATE ACYLTRANSFERASE"/>
    <property type="match status" value="1"/>
</dbReference>
<keyword evidence="10" id="KW-1185">Reference proteome</keyword>
<dbReference type="Proteomes" id="UP000593626">
    <property type="component" value="Chromosome"/>
</dbReference>
<reference evidence="9 10" key="1">
    <citation type="submission" date="2019-07" db="EMBL/GenBank/DDBJ databases">
        <title>Genome sequence of 2 isolates from Red Sea Mangroves.</title>
        <authorList>
            <person name="Sefrji F."/>
            <person name="Michoud G."/>
            <person name="Merlino G."/>
            <person name="Daffonchio D."/>
        </authorList>
    </citation>
    <scope>NUCLEOTIDE SEQUENCE [LARGE SCALE GENOMIC DNA]</scope>
    <source>
        <strain evidence="9 10">R1DC41</strain>
    </source>
</reference>
<dbReference type="PANTHER" id="PTHR10434:SF64">
    <property type="entry name" value="1-ACYL-SN-GLYCEROL-3-PHOSPHATE ACYLTRANSFERASE-RELATED"/>
    <property type="match status" value="1"/>
</dbReference>
<dbReference type="GO" id="GO:0003841">
    <property type="term" value="F:1-acylglycerol-3-phosphate O-acyltransferase activity"/>
    <property type="evidence" value="ECO:0007669"/>
    <property type="project" value="UniProtKB-UniRule"/>
</dbReference>
<keyword evidence="7" id="KW-1208">Phospholipid metabolism</keyword>
<name>A0A7S8CEC9_9BACI</name>
<evidence type="ECO:0000256" key="2">
    <source>
        <dbReference type="ARBA" id="ARBA00008655"/>
    </source>
</evidence>
<keyword evidence="5 7" id="KW-0443">Lipid metabolism</keyword>